<dbReference type="InterPro" id="IPR050369">
    <property type="entry name" value="RBOH/FRE"/>
</dbReference>
<dbReference type="InterPro" id="IPR010255">
    <property type="entry name" value="Haem_peroxidase_sf"/>
</dbReference>
<proteinExistence type="inferred from homology"/>
<feature type="transmembrane region" description="Helical" evidence="21">
    <location>
        <begin position="674"/>
        <end position="696"/>
    </location>
</feature>
<evidence type="ECO:0000256" key="22">
    <source>
        <dbReference type="SAM" id="SignalP"/>
    </source>
</evidence>
<dbReference type="PROSITE" id="PS51384">
    <property type="entry name" value="FAD_FR"/>
    <property type="match status" value="1"/>
</dbReference>
<comment type="catalytic activity">
    <reaction evidence="19">
        <text>NADPH + O2 + H(+) = H2O2 + NADP(+)</text>
        <dbReference type="Rhea" id="RHEA:11260"/>
        <dbReference type="ChEBI" id="CHEBI:15378"/>
        <dbReference type="ChEBI" id="CHEBI:15379"/>
        <dbReference type="ChEBI" id="CHEBI:16240"/>
        <dbReference type="ChEBI" id="CHEBI:57783"/>
        <dbReference type="ChEBI" id="CHEBI:58349"/>
        <dbReference type="EC" id="1.6.3.1"/>
    </reaction>
</comment>
<evidence type="ECO:0000256" key="2">
    <source>
        <dbReference type="ARBA" id="ARBA00005644"/>
    </source>
</evidence>
<feature type="transmembrane region" description="Helical" evidence="21">
    <location>
        <begin position="1277"/>
        <end position="1294"/>
    </location>
</feature>
<dbReference type="SUPFAM" id="SSF48113">
    <property type="entry name" value="Heme-dependent peroxidases"/>
    <property type="match status" value="1"/>
</dbReference>
<evidence type="ECO:0000256" key="17">
    <source>
        <dbReference type="ARBA" id="ARBA00023324"/>
    </source>
</evidence>
<dbReference type="GO" id="GO:0042554">
    <property type="term" value="P:superoxide anion generation"/>
    <property type="evidence" value="ECO:0007669"/>
    <property type="project" value="TreeGrafter"/>
</dbReference>
<dbReference type="Gene3D" id="2.40.30.10">
    <property type="entry name" value="Translation factors"/>
    <property type="match status" value="1"/>
</dbReference>
<dbReference type="Gene3D" id="1.10.640.10">
    <property type="entry name" value="Haem peroxidase domain superfamily, animal type"/>
    <property type="match status" value="1"/>
</dbReference>
<keyword evidence="6 21" id="KW-0812">Transmembrane</keyword>
<dbReference type="GO" id="GO:0005509">
    <property type="term" value="F:calcium ion binding"/>
    <property type="evidence" value="ECO:0007669"/>
    <property type="project" value="InterPro"/>
</dbReference>
<dbReference type="FunFam" id="3.40.50.80:FF:000006">
    <property type="entry name" value="Dual oxidase 2"/>
    <property type="match status" value="1"/>
</dbReference>
<keyword evidence="12" id="KW-0521">NADP</keyword>
<dbReference type="InterPro" id="IPR013112">
    <property type="entry name" value="FAD-bd_8"/>
</dbReference>
<dbReference type="Proteomes" id="UP000085678">
    <property type="component" value="Unplaced"/>
</dbReference>
<keyword evidence="5" id="KW-0285">Flavoprotein</keyword>
<keyword evidence="10" id="KW-0274">FAD</keyword>
<dbReference type="Gene3D" id="3.40.50.80">
    <property type="entry name" value="Nucleotide-binding domain of ferredoxin-NADP reductase (FNR) module"/>
    <property type="match status" value="1"/>
</dbReference>
<evidence type="ECO:0000256" key="19">
    <source>
        <dbReference type="ARBA" id="ARBA00048762"/>
    </source>
</evidence>
<dbReference type="SUPFAM" id="SSF47473">
    <property type="entry name" value="EF-hand"/>
    <property type="match status" value="1"/>
</dbReference>
<dbReference type="PROSITE" id="PS50222">
    <property type="entry name" value="EF_HAND_2"/>
    <property type="match status" value="2"/>
</dbReference>
<feature type="domain" description="EF-hand" evidence="23">
    <location>
        <begin position="931"/>
        <end position="966"/>
    </location>
</feature>
<dbReference type="GeneID" id="106150451"/>
<evidence type="ECO:0000256" key="9">
    <source>
        <dbReference type="ARBA" id="ARBA00022737"/>
    </source>
</evidence>
<dbReference type="Pfam" id="PF08030">
    <property type="entry name" value="NAD_binding_6"/>
    <property type="match status" value="1"/>
</dbReference>
<accession>A0A1S3GZS2</accession>
<organism evidence="25 26">
    <name type="scientific">Lingula anatina</name>
    <name type="common">Brachiopod</name>
    <name type="synonym">Lingula unguis</name>
    <dbReference type="NCBI Taxonomy" id="7574"/>
    <lineage>
        <taxon>Eukaryota</taxon>
        <taxon>Metazoa</taxon>
        <taxon>Spiralia</taxon>
        <taxon>Lophotrochozoa</taxon>
        <taxon>Brachiopoda</taxon>
        <taxon>Linguliformea</taxon>
        <taxon>Lingulata</taxon>
        <taxon>Lingulida</taxon>
        <taxon>Linguloidea</taxon>
        <taxon>Lingulidae</taxon>
        <taxon>Lingula</taxon>
    </lineage>
</organism>
<reference evidence="26" key="1">
    <citation type="submission" date="2025-08" db="UniProtKB">
        <authorList>
            <consortium name="RefSeq"/>
        </authorList>
    </citation>
    <scope>IDENTIFICATION</scope>
    <source>
        <tissue evidence="26">Gonads</tissue>
    </source>
</reference>
<evidence type="ECO:0000256" key="14">
    <source>
        <dbReference type="ARBA" id="ARBA00023002"/>
    </source>
</evidence>
<dbReference type="InterPro" id="IPR002048">
    <property type="entry name" value="EF_hand_dom"/>
</dbReference>
<evidence type="ECO:0000256" key="13">
    <source>
        <dbReference type="ARBA" id="ARBA00022989"/>
    </source>
</evidence>
<comment type="catalytic activity">
    <reaction evidence="18">
        <text>NADH + O2 + H(+) = H2O2 + NAD(+)</text>
        <dbReference type="Rhea" id="RHEA:11264"/>
        <dbReference type="ChEBI" id="CHEBI:15378"/>
        <dbReference type="ChEBI" id="CHEBI:15379"/>
        <dbReference type="ChEBI" id="CHEBI:16240"/>
        <dbReference type="ChEBI" id="CHEBI:57540"/>
        <dbReference type="ChEBI" id="CHEBI:57945"/>
        <dbReference type="EC" id="1.6.3.1"/>
    </reaction>
</comment>
<name>A0A1S3GZS2_LINAN</name>
<keyword evidence="9" id="KW-0677">Repeat</keyword>
<dbReference type="GO" id="GO:0016174">
    <property type="term" value="F:NAD(P)H oxidase H2O2-forming activity"/>
    <property type="evidence" value="ECO:0007669"/>
    <property type="project" value="UniProtKB-EC"/>
</dbReference>
<dbReference type="GO" id="GO:0043020">
    <property type="term" value="C:NADPH oxidase complex"/>
    <property type="evidence" value="ECO:0007669"/>
    <property type="project" value="TreeGrafter"/>
</dbReference>
<keyword evidence="14" id="KW-0560">Oxidoreductase</keyword>
<dbReference type="InterPro" id="IPR013130">
    <property type="entry name" value="Fe3_Rdtase_TM_dom"/>
</dbReference>
<dbReference type="GO" id="GO:0016175">
    <property type="term" value="F:superoxide-generating NAD(P)H oxidase activity"/>
    <property type="evidence" value="ECO:0007669"/>
    <property type="project" value="TreeGrafter"/>
</dbReference>
<dbReference type="CDD" id="cd06186">
    <property type="entry name" value="NOX_Duox_like_FAD_NADP"/>
    <property type="match status" value="1"/>
</dbReference>
<dbReference type="SUPFAM" id="SSF52343">
    <property type="entry name" value="Ferredoxin reductase-like, C-terminal NADP-linked domain"/>
    <property type="match status" value="1"/>
</dbReference>
<dbReference type="InterPro" id="IPR017927">
    <property type="entry name" value="FAD-bd_FR_type"/>
</dbReference>
<dbReference type="RefSeq" id="XP_013378731.1">
    <property type="nucleotide sequence ID" value="XM_013523277.2"/>
</dbReference>
<dbReference type="PRINTS" id="PR00457">
    <property type="entry name" value="ANPEROXIDASE"/>
</dbReference>
<comment type="subcellular location">
    <subcellularLocation>
        <location evidence="1">Apical cell membrane</location>
        <topology evidence="1">Multi-pass membrane protein</topology>
    </subcellularLocation>
</comment>
<dbReference type="Pfam" id="PF01794">
    <property type="entry name" value="Ferric_reduct"/>
    <property type="match status" value="1"/>
</dbReference>
<keyword evidence="20" id="KW-0349">Heme</keyword>
<feature type="domain" description="EF-hand" evidence="23">
    <location>
        <begin position="895"/>
        <end position="930"/>
    </location>
</feature>
<dbReference type="GO" id="GO:0042744">
    <property type="term" value="P:hydrogen peroxide catabolic process"/>
    <property type="evidence" value="ECO:0007669"/>
    <property type="project" value="UniProtKB-KW"/>
</dbReference>
<evidence type="ECO:0000259" key="23">
    <source>
        <dbReference type="PROSITE" id="PS50222"/>
    </source>
</evidence>
<dbReference type="InterPro" id="IPR013121">
    <property type="entry name" value="Fe_red_NAD-bd_6"/>
</dbReference>
<dbReference type="OrthoDB" id="6019201at2759"/>
<keyword evidence="20" id="KW-0408">Iron</keyword>
<dbReference type="SFLD" id="SFLDG01168">
    <property type="entry name" value="Ferric_reductase_subgroup_(FRE"/>
    <property type="match status" value="1"/>
</dbReference>
<dbReference type="EC" id="1.6.3.1" evidence="3"/>
<evidence type="ECO:0000256" key="18">
    <source>
        <dbReference type="ARBA" id="ARBA00047455"/>
    </source>
</evidence>
<dbReference type="InterPro" id="IPR034821">
    <property type="entry name" value="DUOX_peroxidase"/>
</dbReference>
<evidence type="ECO:0000256" key="7">
    <source>
        <dbReference type="ARBA" id="ARBA00022723"/>
    </source>
</evidence>
<dbReference type="SMART" id="SM00054">
    <property type="entry name" value="EFh"/>
    <property type="match status" value="3"/>
</dbReference>
<dbReference type="InterPro" id="IPR039261">
    <property type="entry name" value="FNR_nucleotide-bd"/>
</dbReference>
<dbReference type="PANTHER" id="PTHR11972:SF208">
    <property type="entry name" value="DUAL OXIDASE-LIKE PROTEIN"/>
    <property type="match status" value="1"/>
</dbReference>
<dbReference type="PROSITE" id="PS00018">
    <property type="entry name" value="EF_HAND_1"/>
    <property type="match status" value="1"/>
</dbReference>
<evidence type="ECO:0000313" key="26">
    <source>
        <dbReference type="RefSeq" id="XP_013378731.1"/>
    </source>
</evidence>
<keyword evidence="7 20" id="KW-0479">Metal-binding</keyword>
<evidence type="ECO:0000256" key="21">
    <source>
        <dbReference type="SAM" id="Phobius"/>
    </source>
</evidence>
<dbReference type="InterPro" id="IPR019791">
    <property type="entry name" value="Haem_peroxidase_animal"/>
</dbReference>
<evidence type="ECO:0000256" key="11">
    <source>
        <dbReference type="ARBA" id="ARBA00022837"/>
    </source>
</evidence>
<feature type="binding site" description="axial binding residue" evidence="20">
    <location>
        <position position="400"/>
    </location>
    <ligand>
        <name>heme b</name>
        <dbReference type="ChEBI" id="CHEBI:60344"/>
    </ligand>
    <ligandPart>
        <name>Fe</name>
        <dbReference type="ChEBI" id="CHEBI:18248"/>
    </ligandPart>
</feature>
<dbReference type="GO" id="GO:0004601">
    <property type="term" value="F:peroxidase activity"/>
    <property type="evidence" value="ECO:0007669"/>
    <property type="project" value="UniProtKB-KW"/>
</dbReference>
<feature type="domain" description="FAD-binding FR-type" evidence="24">
    <location>
        <begin position="1327"/>
        <end position="1432"/>
    </location>
</feature>
<dbReference type="InterPro" id="IPR011992">
    <property type="entry name" value="EF-hand-dom_pair"/>
</dbReference>
<dbReference type="Pfam" id="PF08022">
    <property type="entry name" value="FAD_binding_8"/>
    <property type="match status" value="1"/>
</dbReference>
<sequence>MKELAFCALLLTVAVNGQTTVDVTQPSSGTNNATSNLLLSTTVGSTVTPQNAAGKGEEELEKEYPPYDGWYNNWAHPDWGGADMPMVRRVPSAYNDGTYEPSGFDRPNPIEIATATMNGDTGYASYANRTAFLVFFGQQVVEEILDAQRGGCPVEYFNIPIPKNDSRYNINQEDGLYIPFVRSRYDQGTTGYSPNNPRQQLNEITPWMDGGLMYGVGKAWADALRSFCGGRLASTNETCDKYKLGGNKAVTITSNEEEGTNYSTEYPAFNDVRLPMANPPPPRDHYIKEVKRFFKLGNPRGNENPFLLTFGVLWFRYHNWWARKLEQEHSSWSDEKLFNEARIRTIATHQKIVAYDWLPSWIGEDENGTTYGLPDYKGYNPNVNPQIAHIFQSAAMRYGHTLVPPGVYRRNQNCNFRNTSILTGTAHKAALRTCNTYWNPQEAVLESGVEELMMGMASQITEREDNIITPDLRGFVFGTLDFSRRDLMAVNIQRGRDHGLPDYNTARKFLQLKPREKWEDINQDLCQGDINSEGCSAIRRLRDVYKNNINNLDIWAAGLLETTPRGPGELFRTVILDQFQRIRDGDRFWFENYEYNGLFTKEEVEDIWNTGIYDVVIRTTGLPHNAIQKDPFRFNPNDHRCKQPAQINGSVESIVEECTPMETYDYFTGSDVPFVLTFLAAGVWLLGCIGLLYLLAKIHIRKTSSIKALSRQRSRKSSESSIITAQEWVGKKEGNRNIKIKFDSNKKAVQVNSERNRPLRTVDLSHAQDVTFQISTDKQMKVMLLRVDKEYDLVLRFDSMVERGDFIDKLERFLGDTGLGRNVQTIQEAHILEGAVTKAKRQSLLEKFFRVTFAHAFDIKNEHVDPKTLDANEAKDIVNCELTKIEFAEALSMKPSSVFVENMFKLVDKDMNGYISFREFLDMIVIFSKGSAEDRMKLLFDMYDITSAGCLTKKEFNVMIKSLMELANTSVEESQINQVVDNMMKSAGLADKSQITFEDFQRLLRGHEDILQYAQLNWQATGVDVPQQKPTGARNTVLRENAPTRARKTIVRAFSVENDGSRSKRMSSTPGFKVETTKQKAPKTKTQKRYTAVLRYFENYRFHIFWSVLYSLVCIGIFVERAYYYSIEREHAGLRRIAGFGVTVTRGAASGMMFTFACLLVTMCRNLITFLRETVAHRFIPFDSAITFHKFIAAWALFFTAMHIIGHGINFYHISTQLPGDVTCYFRDFFRATHQLPTFTYWCWNTITGFTGVLLTLLVILMYVFATQYSRRHCFQAFWITHNMFYLLYILMVMHGAGRLVQPGFTHYFILGPLILFALDKLVSVSRNKVEIAVLKAEALPSDITFLEFKKPTSFEYKSGQWVRIACITMGENEYHPFTLTSAPHEDTLSLHIRAVGPWTMNLRHTYDPSVLKEHAFPKLYLDGPFGEGHQDWYKFDVSVLVGGGIGVTPFASILKDLVHRSAIGAKFTCKKIYFLWVTRTQKHFEWLTDIIREVEEKDRNGLVSVHIFITQFFHKFDLRTTMLYICERHFQKISERSLFTGLRSITHFGRPQFENFLDSLQEEHPDVGKIGVFSCGPPAMTRNVETACTNLNKYDGAAFIHHYENF</sequence>
<protein>
    <recommendedName>
        <fullName evidence="3">NAD(P)H oxidase (H2O2-forming)</fullName>
        <ecNumber evidence="3">1.6.3.1</ecNumber>
    </recommendedName>
</protein>
<evidence type="ECO:0000256" key="1">
    <source>
        <dbReference type="ARBA" id="ARBA00004424"/>
    </source>
</evidence>
<keyword evidence="15 21" id="KW-0472">Membrane</keyword>
<keyword evidence="16" id="KW-0325">Glycoprotein</keyword>
<dbReference type="FunCoup" id="A0A1S3GZS2">
    <property type="interactions" value="100"/>
</dbReference>
<feature type="signal peptide" evidence="22">
    <location>
        <begin position="1"/>
        <end position="17"/>
    </location>
</feature>
<evidence type="ECO:0000256" key="20">
    <source>
        <dbReference type="PIRSR" id="PIRSR619791-2"/>
    </source>
</evidence>
<dbReference type="InterPro" id="IPR018247">
    <property type="entry name" value="EF_Hand_1_Ca_BS"/>
</dbReference>
<evidence type="ECO:0000256" key="4">
    <source>
        <dbReference type="ARBA" id="ARBA00022559"/>
    </source>
</evidence>
<comment type="similarity">
    <text evidence="2">In the N-terminal section; belongs to the peroxidase family.</text>
</comment>
<dbReference type="SFLD" id="SFLDG01169">
    <property type="entry name" value="NADPH_oxidase_subgroup_(NOX)"/>
    <property type="match status" value="1"/>
</dbReference>
<dbReference type="STRING" id="7574.A0A1S3GZS2"/>
<dbReference type="GO" id="GO:0042742">
    <property type="term" value="P:defense response to bacterium"/>
    <property type="evidence" value="ECO:0007669"/>
    <property type="project" value="UniProtKB-ARBA"/>
</dbReference>
<dbReference type="InterPro" id="IPR037120">
    <property type="entry name" value="Haem_peroxidase_sf_animal"/>
</dbReference>
<evidence type="ECO:0000256" key="8">
    <source>
        <dbReference type="ARBA" id="ARBA00022729"/>
    </source>
</evidence>
<dbReference type="GO" id="GO:0006979">
    <property type="term" value="P:response to oxidative stress"/>
    <property type="evidence" value="ECO:0007669"/>
    <property type="project" value="InterPro"/>
</dbReference>
<evidence type="ECO:0000256" key="3">
    <source>
        <dbReference type="ARBA" id="ARBA00012698"/>
    </source>
</evidence>
<evidence type="ECO:0000256" key="5">
    <source>
        <dbReference type="ARBA" id="ARBA00022630"/>
    </source>
</evidence>
<dbReference type="FunFam" id="2.40.30.10:FF:000059">
    <property type="entry name" value="dual oxidase isoform X1"/>
    <property type="match status" value="1"/>
</dbReference>
<dbReference type="Gene3D" id="1.10.238.10">
    <property type="entry name" value="EF-hand"/>
    <property type="match status" value="1"/>
</dbReference>
<keyword evidence="17" id="KW-0376">Hydrogen peroxide</keyword>
<dbReference type="CDD" id="cd09820">
    <property type="entry name" value="dual_peroxidase_like"/>
    <property type="match status" value="1"/>
</dbReference>
<dbReference type="GO" id="GO:0016324">
    <property type="term" value="C:apical plasma membrane"/>
    <property type="evidence" value="ECO:0007669"/>
    <property type="project" value="UniProtKB-SubCell"/>
</dbReference>
<evidence type="ECO:0000313" key="25">
    <source>
        <dbReference type="Proteomes" id="UP000085678"/>
    </source>
</evidence>
<evidence type="ECO:0000256" key="10">
    <source>
        <dbReference type="ARBA" id="ARBA00022827"/>
    </source>
</evidence>
<feature type="transmembrane region" description="Helical" evidence="21">
    <location>
        <begin position="1192"/>
        <end position="1212"/>
    </location>
</feature>
<feature type="transmembrane region" description="Helical" evidence="21">
    <location>
        <begin position="1239"/>
        <end position="1265"/>
    </location>
</feature>
<dbReference type="CDD" id="cd00051">
    <property type="entry name" value="EFh"/>
    <property type="match status" value="2"/>
</dbReference>
<evidence type="ECO:0000256" key="16">
    <source>
        <dbReference type="ARBA" id="ARBA00023180"/>
    </source>
</evidence>
<evidence type="ECO:0000259" key="24">
    <source>
        <dbReference type="PROSITE" id="PS51384"/>
    </source>
</evidence>
<gene>
    <name evidence="26" type="primary">LOC106150451</name>
</gene>
<evidence type="ECO:0000256" key="6">
    <source>
        <dbReference type="ARBA" id="ARBA00022692"/>
    </source>
</evidence>
<dbReference type="SFLD" id="SFLDS00052">
    <property type="entry name" value="Ferric_Reductase_Domain"/>
    <property type="match status" value="1"/>
</dbReference>
<dbReference type="KEGG" id="lak:106150451"/>
<dbReference type="GO" id="GO:0020037">
    <property type="term" value="F:heme binding"/>
    <property type="evidence" value="ECO:0007669"/>
    <property type="project" value="InterPro"/>
</dbReference>
<feature type="chain" id="PRO_5010306377" description="NAD(P)H oxidase (H2O2-forming)" evidence="22">
    <location>
        <begin position="18"/>
        <end position="1607"/>
    </location>
</feature>
<dbReference type="SUPFAM" id="SSF63380">
    <property type="entry name" value="Riboflavin synthase domain-like"/>
    <property type="match status" value="1"/>
</dbReference>
<dbReference type="InParanoid" id="A0A1S3GZS2"/>
<dbReference type="PROSITE" id="PS50292">
    <property type="entry name" value="PEROXIDASE_3"/>
    <property type="match status" value="1"/>
</dbReference>
<dbReference type="Pfam" id="PF03098">
    <property type="entry name" value="An_peroxidase"/>
    <property type="match status" value="1"/>
</dbReference>
<evidence type="ECO:0000256" key="15">
    <source>
        <dbReference type="ARBA" id="ARBA00023136"/>
    </source>
</evidence>
<dbReference type="InterPro" id="IPR017938">
    <property type="entry name" value="Riboflavin_synthase-like_b-brl"/>
</dbReference>
<keyword evidence="11" id="KW-0106">Calcium</keyword>
<feature type="transmembrane region" description="Helical" evidence="21">
    <location>
        <begin position="1104"/>
        <end position="1127"/>
    </location>
</feature>
<dbReference type="PANTHER" id="PTHR11972">
    <property type="entry name" value="NADPH OXIDASE"/>
    <property type="match status" value="1"/>
</dbReference>
<dbReference type="GO" id="GO:0009653">
    <property type="term" value="P:anatomical structure morphogenesis"/>
    <property type="evidence" value="ECO:0007669"/>
    <property type="project" value="UniProtKB-ARBA"/>
</dbReference>
<keyword evidence="8 22" id="KW-0732">Signal</keyword>
<dbReference type="FunFam" id="1.10.640.10:FF:000008">
    <property type="entry name" value="Dual oxidase 1"/>
    <property type="match status" value="1"/>
</dbReference>
<keyword evidence="4" id="KW-0575">Peroxidase</keyword>
<keyword evidence="25" id="KW-1185">Reference proteome</keyword>
<feature type="transmembrane region" description="Helical" evidence="21">
    <location>
        <begin position="1147"/>
        <end position="1171"/>
    </location>
</feature>
<evidence type="ECO:0000256" key="12">
    <source>
        <dbReference type="ARBA" id="ARBA00022857"/>
    </source>
</evidence>
<keyword evidence="13 21" id="KW-1133">Transmembrane helix</keyword>